<feature type="region of interest" description="Disordered" evidence="1">
    <location>
        <begin position="55"/>
        <end position="76"/>
    </location>
</feature>
<reference evidence="2" key="1">
    <citation type="journal article" date="2014" name="Front. Microbiol.">
        <title>High frequency of phylogenetically diverse reductive dehalogenase-homologous genes in deep subseafloor sedimentary metagenomes.</title>
        <authorList>
            <person name="Kawai M."/>
            <person name="Futagami T."/>
            <person name="Toyoda A."/>
            <person name="Takaki Y."/>
            <person name="Nishi S."/>
            <person name="Hori S."/>
            <person name="Arai W."/>
            <person name="Tsubouchi T."/>
            <person name="Morono Y."/>
            <person name="Uchiyama I."/>
            <person name="Ito T."/>
            <person name="Fujiyama A."/>
            <person name="Inagaki F."/>
            <person name="Takami H."/>
        </authorList>
    </citation>
    <scope>NUCLEOTIDE SEQUENCE</scope>
    <source>
        <strain evidence="2">Expedition CK06-06</strain>
    </source>
</reference>
<sequence length="76" mass="8339">PSGASSTPEIPDSSLDHNDPHISRFCEACGKSVEISKIRQVFYCPVCHHSIKEALSEEKERLSSNTPEKDSQDVPG</sequence>
<feature type="non-terminal residue" evidence="2">
    <location>
        <position position="1"/>
    </location>
</feature>
<accession>X1SEA0</accession>
<evidence type="ECO:0000256" key="1">
    <source>
        <dbReference type="SAM" id="MobiDB-lite"/>
    </source>
</evidence>
<dbReference type="EMBL" id="BARW01023058">
    <property type="protein sequence ID" value="GAI91288.1"/>
    <property type="molecule type" value="Genomic_DNA"/>
</dbReference>
<comment type="caution">
    <text evidence="2">The sequence shown here is derived from an EMBL/GenBank/DDBJ whole genome shotgun (WGS) entry which is preliminary data.</text>
</comment>
<protein>
    <submittedName>
        <fullName evidence="2">Uncharacterized protein</fullName>
    </submittedName>
</protein>
<feature type="region of interest" description="Disordered" evidence="1">
    <location>
        <begin position="1"/>
        <end position="20"/>
    </location>
</feature>
<evidence type="ECO:0000313" key="2">
    <source>
        <dbReference type="EMBL" id="GAI91288.1"/>
    </source>
</evidence>
<dbReference type="AlphaFoldDB" id="X1SEA0"/>
<organism evidence="2">
    <name type="scientific">marine sediment metagenome</name>
    <dbReference type="NCBI Taxonomy" id="412755"/>
    <lineage>
        <taxon>unclassified sequences</taxon>
        <taxon>metagenomes</taxon>
        <taxon>ecological metagenomes</taxon>
    </lineage>
</organism>
<gene>
    <name evidence="2" type="ORF">S12H4_38324</name>
</gene>
<proteinExistence type="predicted"/>
<name>X1SEA0_9ZZZZ</name>